<evidence type="ECO:0008006" key="3">
    <source>
        <dbReference type="Google" id="ProtNLM"/>
    </source>
</evidence>
<reference evidence="2" key="1">
    <citation type="journal article" date="2019" name="Int. J. Syst. Evol. Microbiol.">
        <title>The Global Catalogue of Microorganisms (GCM) 10K type strain sequencing project: providing services to taxonomists for standard genome sequencing and annotation.</title>
        <authorList>
            <consortium name="The Broad Institute Genomics Platform"/>
            <consortium name="The Broad Institute Genome Sequencing Center for Infectious Disease"/>
            <person name="Wu L."/>
            <person name="Ma J."/>
        </authorList>
    </citation>
    <scope>NUCLEOTIDE SEQUENCE [LARGE SCALE GENOMIC DNA]</scope>
    <source>
        <strain evidence="2">CGMCC 1.12931</strain>
    </source>
</reference>
<accession>A0ABQ1SC77</accession>
<proteinExistence type="predicted"/>
<name>A0ABQ1SC77_9FLAO</name>
<evidence type="ECO:0000313" key="2">
    <source>
        <dbReference type="Proteomes" id="UP000599179"/>
    </source>
</evidence>
<gene>
    <name evidence="1" type="ORF">GCM10010832_03120</name>
</gene>
<dbReference type="EMBL" id="BMGM01000001">
    <property type="protein sequence ID" value="GGE25728.1"/>
    <property type="molecule type" value="Genomic_DNA"/>
</dbReference>
<evidence type="ECO:0000313" key="1">
    <source>
        <dbReference type="EMBL" id="GGE25728.1"/>
    </source>
</evidence>
<protein>
    <recommendedName>
        <fullName evidence="3">Antitoxin</fullName>
    </recommendedName>
</protein>
<keyword evidence="2" id="KW-1185">Reference proteome</keyword>
<comment type="caution">
    <text evidence="1">The sequence shown here is derived from an EMBL/GenBank/DDBJ whole genome shotgun (WGS) entry which is preliminary data.</text>
</comment>
<sequence length="82" mass="9288">MKAADINTTLIDNYFSFLKDLSADAKLELIARLSKSMKTSKKAKKEVSLNSLYGSWESDKSADDIIAELKSARNFNREREIL</sequence>
<organism evidence="1 2">
    <name type="scientific">Psychroflexus planctonicus</name>
    <dbReference type="NCBI Taxonomy" id="1526575"/>
    <lineage>
        <taxon>Bacteria</taxon>
        <taxon>Pseudomonadati</taxon>
        <taxon>Bacteroidota</taxon>
        <taxon>Flavobacteriia</taxon>
        <taxon>Flavobacteriales</taxon>
        <taxon>Flavobacteriaceae</taxon>
        <taxon>Psychroflexus</taxon>
    </lineage>
</organism>
<dbReference type="RefSeq" id="WP_188457318.1">
    <property type="nucleotide sequence ID" value="NZ_BMGM01000001.1"/>
</dbReference>
<dbReference type="Proteomes" id="UP000599179">
    <property type="component" value="Unassembled WGS sequence"/>
</dbReference>